<evidence type="ECO:0000313" key="3">
    <source>
        <dbReference type="Proteomes" id="UP000015104"/>
    </source>
</evidence>
<evidence type="ECO:0000313" key="2">
    <source>
        <dbReference type="EnsemblMetazoa" id="tetur25g00960.1"/>
    </source>
</evidence>
<dbReference type="EMBL" id="CAEY01000676">
    <property type="status" value="NOT_ANNOTATED_CDS"/>
    <property type="molecule type" value="Genomic_DNA"/>
</dbReference>
<reference evidence="3" key="1">
    <citation type="submission" date="2011-08" db="EMBL/GenBank/DDBJ databases">
        <authorList>
            <person name="Rombauts S."/>
        </authorList>
    </citation>
    <scope>NUCLEOTIDE SEQUENCE</scope>
    <source>
        <strain evidence="3">London</strain>
    </source>
</reference>
<name>T1KX33_TETUR</name>
<keyword evidence="1" id="KW-0812">Transmembrane</keyword>
<keyword evidence="1" id="KW-0472">Membrane</keyword>
<dbReference type="AlphaFoldDB" id="T1KX33"/>
<dbReference type="HOGENOM" id="CLU_3052947_0_0_1"/>
<organism evidence="2 3">
    <name type="scientific">Tetranychus urticae</name>
    <name type="common">Two-spotted spider mite</name>
    <dbReference type="NCBI Taxonomy" id="32264"/>
    <lineage>
        <taxon>Eukaryota</taxon>
        <taxon>Metazoa</taxon>
        <taxon>Ecdysozoa</taxon>
        <taxon>Arthropoda</taxon>
        <taxon>Chelicerata</taxon>
        <taxon>Arachnida</taxon>
        <taxon>Acari</taxon>
        <taxon>Acariformes</taxon>
        <taxon>Trombidiformes</taxon>
        <taxon>Prostigmata</taxon>
        <taxon>Eleutherengona</taxon>
        <taxon>Raphignathae</taxon>
        <taxon>Tetranychoidea</taxon>
        <taxon>Tetranychidae</taxon>
        <taxon>Tetranychus</taxon>
    </lineage>
</organism>
<dbReference type="EnsemblMetazoa" id="tetur25g00960.1">
    <property type="protein sequence ID" value="tetur25g00960.1"/>
    <property type="gene ID" value="tetur25g00960"/>
</dbReference>
<keyword evidence="3" id="KW-1185">Reference proteome</keyword>
<proteinExistence type="predicted"/>
<sequence length="54" mass="6084">MATILPHLQVKVVNDVISSTVTGFFIGFTEFTLWFFNKIVTLVCKIEGSNQDHP</sequence>
<reference evidence="2" key="2">
    <citation type="submission" date="2015-06" db="UniProtKB">
        <authorList>
            <consortium name="EnsemblMetazoa"/>
        </authorList>
    </citation>
    <scope>IDENTIFICATION</scope>
</reference>
<dbReference type="Proteomes" id="UP000015104">
    <property type="component" value="Unassembled WGS sequence"/>
</dbReference>
<feature type="transmembrane region" description="Helical" evidence="1">
    <location>
        <begin position="16"/>
        <end position="36"/>
    </location>
</feature>
<accession>T1KX33</accession>
<protein>
    <submittedName>
        <fullName evidence="2">Uncharacterized protein</fullName>
    </submittedName>
</protein>
<keyword evidence="1" id="KW-1133">Transmembrane helix</keyword>
<evidence type="ECO:0000256" key="1">
    <source>
        <dbReference type="SAM" id="Phobius"/>
    </source>
</evidence>